<name>A0AAV3XD87_9CYAN</name>
<evidence type="ECO:0000313" key="2">
    <source>
        <dbReference type="Proteomes" id="UP001050975"/>
    </source>
</evidence>
<dbReference type="RefSeq" id="WP_226586346.1">
    <property type="nucleotide sequence ID" value="NZ_BLAY01000092.1"/>
</dbReference>
<keyword evidence="2" id="KW-1185">Reference proteome</keyword>
<protein>
    <submittedName>
        <fullName evidence="1">PAS/PAC sensor protein</fullName>
    </submittedName>
</protein>
<reference evidence="1" key="1">
    <citation type="submission" date="2019-10" db="EMBL/GenBank/DDBJ databases">
        <title>Draft genome sequece of Microseira wollei NIES-4236.</title>
        <authorList>
            <person name="Yamaguchi H."/>
            <person name="Suzuki S."/>
            <person name="Kawachi M."/>
        </authorList>
    </citation>
    <scope>NUCLEOTIDE SEQUENCE</scope>
    <source>
        <strain evidence="1">NIES-4236</strain>
    </source>
</reference>
<dbReference type="Proteomes" id="UP001050975">
    <property type="component" value="Unassembled WGS sequence"/>
</dbReference>
<gene>
    <name evidence="1" type="ORF">MiSe_53020</name>
</gene>
<dbReference type="Gene3D" id="3.60.40.10">
    <property type="entry name" value="PPM-type phosphatase domain"/>
    <property type="match status" value="1"/>
</dbReference>
<dbReference type="AlphaFoldDB" id="A0AAV3XD87"/>
<evidence type="ECO:0000313" key="1">
    <source>
        <dbReference type="EMBL" id="GET40493.1"/>
    </source>
</evidence>
<accession>A0AAV3XD87</accession>
<organism evidence="1 2">
    <name type="scientific">Microseira wollei NIES-4236</name>
    <dbReference type="NCBI Taxonomy" id="2530354"/>
    <lineage>
        <taxon>Bacteria</taxon>
        <taxon>Bacillati</taxon>
        <taxon>Cyanobacteriota</taxon>
        <taxon>Cyanophyceae</taxon>
        <taxon>Oscillatoriophycideae</taxon>
        <taxon>Aerosakkonematales</taxon>
        <taxon>Aerosakkonemataceae</taxon>
        <taxon>Microseira</taxon>
    </lineage>
</organism>
<dbReference type="EMBL" id="BLAY01000092">
    <property type="protein sequence ID" value="GET40493.1"/>
    <property type="molecule type" value="Genomic_DNA"/>
</dbReference>
<comment type="caution">
    <text evidence="1">The sequence shown here is derived from an EMBL/GenBank/DDBJ whole genome shotgun (WGS) entry which is preliminary data.</text>
</comment>
<sequence>MQFHTPELGVGKNTIALRSRVFTTNTWKYFLINVKLNCARSPQEIRQAVIDDVRRHIGEQKVFDDITLLVIKQK</sequence>
<dbReference type="InterPro" id="IPR036457">
    <property type="entry name" value="PPM-type-like_dom_sf"/>
</dbReference>
<proteinExistence type="predicted"/>